<accession>A0A4Z2HHV4</accession>
<organism evidence="1 2">
    <name type="scientific">Liparis tanakae</name>
    <name type="common">Tanaka's snailfish</name>
    <dbReference type="NCBI Taxonomy" id="230148"/>
    <lineage>
        <taxon>Eukaryota</taxon>
        <taxon>Metazoa</taxon>
        <taxon>Chordata</taxon>
        <taxon>Craniata</taxon>
        <taxon>Vertebrata</taxon>
        <taxon>Euteleostomi</taxon>
        <taxon>Actinopterygii</taxon>
        <taxon>Neopterygii</taxon>
        <taxon>Teleostei</taxon>
        <taxon>Neoteleostei</taxon>
        <taxon>Acanthomorphata</taxon>
        <taxon>Eupercaria</taxon>
        <taxon>Perciformes</taxon>
        <taxon>Cottioidei</taxon>
        <taxon>Cottales</taxon>
        <taxon>Liparidae</taxon>
        <taxon>Liparis</taxon>
    </lineage>
</organism>
<dbReference type="Proteomes" id="UP000314294">
    <property type="component" value="Unassembled WGS sequence"/>
</dbReference>
<gene>
    <name evidence="1" type="primary">B3GAT2_0</name>
    <name evidence="1" type="ORF">EYF80_024358</name>
</gene>
<dbReference type="AlphaFoldDB" id="A0A4Z2HHV4"/>
<dbReference type="OrthoDB" id="10486726at2759"/>
<dbReference type="EMBL" id="SRLO01000235">
    <property type="protein sequence ID" value="TNN65418.1"/>
    <property type="molecule type" value="Genomic_DNA"/>
</dbReference>
<reference evidence="1 2" key="1">
    <citation type="submission" date="2019-03" db="EMBL/GenBank/DDBJ databases">
        <title>First draft genome of Liparis tanakae, snailfish: a comprehensive survey of snailfish specific genes.</title>
        <authorList>
            <person name="Kim W."/>
            <person name="Song I."/>
            <person name="Jeong J.-H."/>
            <person name="Kim D."/>
            <person name="Kim S."/>
            <person name="Ryu S."/>
            <person name="Song J.Y."/>
            <person name="Lee S.K."/>
        </authorList>
    </citation>
    <scope>NUCLEOTIDE SEQUENCE [LARGE SCALE GENOMIC DNA]</scope>
    <source>
        <tissue evidence="1">Muscle</tissue>
    </source>
</reference>
<sequence length="85" mass="9688">MTQLTGKGRRDVCRRGLMAVCRLQGLSGRKMKIEQKGGQGGKKNKSRAIREEKVEKEVLVWHTRTEKPHLANEPKHLKDTVVIEV</sequence>
<dbReference type="Gene3D" id="3.90.550.10">
    <property type="entry name" value="Spore Coat Polysaccharide Biosynthesis Protein SpsA, Chain A"/>
    <property type="match status" value="1"/>
</dbReference>
<dbReference type="InterPro" id="IPR029044">
    <property type="entry name" value="Nucleotide-diphossugar_trans"/>
</dbReference>
<keyword evidence="1" id="KW-0808">Transferase</keyword>
<evidence type="ECO:0000313" key="1">
    <source>
        <dbReference type="EMBL" id="TNN65418.1"/>
    </source>
</evidence>
<comment type="caution">
    <text evidence="1">The sequence shown here is derived from an EMBL/GenBank/DDBJ whole genome shotgun (WGS) entry which is preliminary data.</text>
</comment>
<protein>
    <submittedName>
        <fullName evidence="1">Galactosylgalactosylxylosylprotein 3-beta-glucuronosyltransferase 2</fullName>
    </submittedName>
</protein>
<keyword evidence="2" id="KW-1185">Reference proteome</keyword>
<evidence type="ECO:0000313" key="2">
    <source>
        <dbReference type="Proteomes" id="UP000314294"/>
    </source>
</evidence>
<name>A0A4Z2HHV4_9TELE</name>
<proteinExistence type="predicted"/>
<dbReference type="GO" id="GO:0016740">
    <property type="term" value="F:transferase activity"/>
    <property type="evidence" value="ECO:0007669"/>
    <property type="project" value="UniProtKB-KW"/>
</dbReference>